<dbReference type="EMBL" id="CM046394">
    <property type="protein sequence ID" value="KAI8545953.1"/>
    <property type="molecule type" value="Genomic_DNA"/>
</dbReference>
<evidence type="ECO:0000313" key="2">
    <source>
        <dbReference type="Proteomes" id="UP001062846"/>
    </source>
</evidence>
<gene>
    <name evidence="1" type="ORF">RHMOL_Rhmol07G0077700</name>
</gene>
<accession>A0ACC0N074</accession>
<comment type="caution">
    <text evidence="1">The sequence shown here is derived from an EMBL/GenBank/DDBJ whole genome shotgun (WGS) entry which is preliminary data.</text>
</comment>
<sequence length="349" mass="39755">MASLCAPENHSPVADAELMRQAVQGWGSDEKTIVNIIGRRNAVQRKLIRGAYEEIYQEDLVKRLESELSGDFEKAVYRWILDPADRNAVLANVAVTQSATDYRVIVELSCTHSSQELLAVKRAYQARYKHSLEEHLAAHTSGDLRKACNCTVRNIFYPHFLMTIEERLTFLKALFLLQLLVALVGIYRYDGNEIDAHLANSEANVLHNAIEEKVLNHDEIIRIVSTRSKAQLMATFNCYKDDYGTSITKHLVDDPPNQYLAAIRTAIRCINDPKKYYAKILRNALNKPVIEEDTLTRVIVTRAEKDLEDINELFYKRNSVSLDHAVSKDTRGNYKAFLLTLLGKEDLLM</sequence>
<proteinExistence type="predicted"/>
<protein>
    <submittedName>
        <fullName evidence="1">Uncharacterized protein</fullName>
    </submittedName>
</protein>
<name>A0ACC0N074_RHOML</name>
<organism evidence="1 2">
    <name type="scientific">Rhododendron molle</name>
    <name type="common">Chinese azalea</name>
    <name type="synonym">Azalea mollis</name>
    <dbReference type="NCBI Taxonomy" id="49168"/>
    <lineage>
        <taxon>Eukaryota</taxon>
        <taxon>Viridiplantae</taxon>
        <taxon>Streptophyta</taxon>
        <taxon>Embryophyta</taxon>
        <taxon>Tracheophyta</taxon>
        <taxon>Spermatophyta</taxon>
        <taxon>Magnoliopsida</taxon>
        <taxon>eudicotyledons</taxon>
        <taxon>Gunneridae</taxon>
        <taxon>Pentapetalae</taxon>
        <taxon>asterids</taxon>
        <taxon>Ericales</taxon>
        <taxon>Ericaceae</taxon>
        <taxon>Ericoideae</taxon>
        <taxon>Rhodoreae</taxon>
        <taxon>Rhododendron</taxon>
    </lineage>
</organism>
<reference evidence="1" key="1">
    <citation type="submission" date="2022-02" db="EMBL/GenBank/DDBJ databases">
        <title>Plant Genome Project.</title>
        <authorList>
            <person name="Zhang R.-G."/>
        </authorList>
    </citation>
    <scope>NUCLEOTIDE SEQUENCE</scope>
    <source>
        <strain evidence="1">AT1</strain>
    </source>
</reference>
<dbReference type="Proteomes" id="UP001062846">
    <property type="component" value="Chromosome 7"/>
</dbReference>
<keyword evidence="2" id="KW-1185">Reference proteome</keyword>
<evidence type="ECO:0000313" key="1">
    <source>
        <dbReference type="EMBL" id="KAI8545953.1"/>
    </source>
</evidence>